<gene>
    <name evidence="2" type="ORF">BECKLPF1236A_GA0070988_101333</name>
    <name evidence="3" type="ORF">BECKLPF1236C_GA0070990_101413</name>
</gene>
<name>A0A450WFG5_9GAMM</name>
<dbReference type="Pfam" id="PF00501">
    <property type="entry name" value="AMP-binding"/>
    <property type="match status" value="1"/>
</dbReference>
<dbReference type="GO" id="GO:0005829">
    <property type="term" value="C:cytosol"/>
    <property type="evidence" value="ECO:0007669"/>
    <property type="project" value="TreeGrafter"/>
</dbReference>
<dbReference type="FunFam" id="3.40.50.980:FF:000001">
    <property type="entry name" value="Non-ribosomal peptide synthetase"/>
    <property type="match status" value="1"/>
</dbReference>
<evidence type="ECO:0000313" key="3">
    <source>
        <dbReference type="EMBL" id="VFK31508.1"/>
    </source>
</evidence>
<reference evidence="2" key="1">
    <citation type="submission" date="2019-02" db="EMBL/GenBank/DDBJ databases">
        <authorList>
            <person name="Gruber-Vodicka R. H."/>
            <person name="Seah K. B. B."/>
        </authorList>
    </citation>
    <scope>NUCLEOTIDE SEQUENCE</scope>
    <source>
        <strain evidence="2">BECK_S312</strain>
        <strain evidence="3">BECK_S426</strain>
    </source>
</reference>
<dbReference type="GO" id="GO:0043041">
    <property type="term" value="P:amino acid activation for nonribosomal peptide biosynthetic process"/>
    <property type="evidence" value="ECO:0007669"/>
    <property type="project" value="TreeGrafter"/>
</dbReference>
<dbReference type="GO" id="GO:0009239">
    <property type="term" value="P:enterobactin biosynthetic process"/>
    <property type="evidence" value="ECO:0007669"/>
    <property type="project" value="TreeGrafter"/>
</dbReference>
<feature type="domain" description="AMP-dependent synthetase/ligase" evidence="1">
    <location>
        <begin position="97"/>
        <end position="256"/>
    </location>
</feature>
<dbReference type="SUPFAM" id="SSF56801">
    <property type="entry name" value="Acetyl-CoA synthetase-like"/>
    <property type="match status" value="1"/>
</dbReference>
<sequence length="365" mass="40483">MIRYWQQSQETDIQLWLMNLPNNQYGIWQYAPDLFNRSTIKRWSGHFLRLLEGIVAEPETEISRLPLLTEAEQHRILVEWNDTKAPYPAGKCVHKLFEEQAARTPDAVAVVFSSASLGQVRDEEVSYGELNARANRLAHRLQAMGVGSEVLVGLLVERSVEIVVGLLAILRAGGAYVPLDPEYPEERLTFMAGDADLKALLCHGATRERLPECSARILDMDGEAAAIAGESPKNPARLAGPENLAYVIYTSGSTGTAVIAELRRGTGETVEQRLSLLNNVELLKVTSYIDDIANIYIKKRLMPNDPNGDALHLAVASVYRVDVLLTWNCKHLANPSKMEHIRAVNYGLGLPMLLLTTPLNYLSGE</sequence>
<dbReference type="AlphaFoldDB" id="A0A450WFG5"/>
<dbReference type="PANTHER" id="PTHR45527:SF1">
    <property type="entry name" value="FATTY ACID SYNTHASE"/>
    <property type="match status" value="1"/>
</dbReference>
<dbReference type="GO" id="GO:0047527">
    <property type="term" value="F:2,3-dihydroxybenzoate-serine ligase activity"/>
    <property type="evidence" value="ECO:0007669"/>
    <property type="project" value="TreeGrafter"/>
</dbReference>
<protein>
    <submittedName>
        <fullName evidence="2">AMP-binding enzyme</fullName>
    </submittedName>
</protein>
<dbReference type="GO" id="GO:0009366">
    <property type="term" value="C:enterobactin synthetase complex"/>
    <property type="evidence" value="ECO:0007669"/>
    <property type="project" value="TreeGrafter"/>
</dbReference>
<dbReference type="Gene3D" id="3.40.50.980">
    <property type="match status" value="2"/>
</dbReference>
<dbReference type="InterPro" id="IPR000873">
    <property type="entry name" value="AMP-dep_synth/lig_dom"/>
</dbReference>
<dbReference type="EMBL" id="CAADFM010000133">
    <property type="protein sequence ID" value="VFK15780.1"/>
    <property type="molecule type" value="Genomic_DNA"/>
</dbReference>
<evidence type="ECO:0000259" key="1">
    <source>
        <dbReference type="Pfam" id="PF00501"/>
    </source>
</evidence>
<evidence type="ECO:0000313" key="2">
    <source>
        <dbReference type="EMBL" id="VFK15780.1"/>
    </source>
</evidence>
<proteinExistence type="predicted"/>
<accession>A0A450WFG5</accession>
<dbReference type="EMBL" id="CAADFP010000141">
    <property type="protein sequence ID" value="VFK31508.1"/>
    <property type="molecule type" value="Genomic_DNA"/>
</dbReference>
<dbReference type="GO" id="GO:0031177">
    <property type="term" value="F:phosphopantetheine binding"/>
    <property type="evidence" value="ECO:0007669"/>
    <property type="project" value="TreeGrafter"/>
</dbReference>
<organism evidence="2">
    <name type="scientific">Candidatus Kentrum sp. LPFa</name>
    <dbReference type="NCBI Taxonomy" id="2126335"/>
    <lineage>
        <taxon>Bacteria</taxon>
        <taxon>Pseudomonadati</taxon>
        <taxon>Pseudomonadota</taxon>
        <taxon>Gammaproteobacteria</taxon>
        <taxon>Candidatus Kentrum</taxon>
    </lineage>
</organism>
<dbReference type="PANTHER" id="PTHR45527">
    <property type="entry name" value="NONRIBOSOMAL PEPTIDE SYNTHETASE"/>
    <property type="match status" value="1"/>
</dbReference>
<dbReference type="Gene3D" id="3.30.559.30">
    <property type="entry name" value="Nonribosomal peptide synthetase, condensation domain"/>
    <property type="match status" value="1"/>
</dbReference>
<dbReference type="CDD" id="cd18687">
    <property type="entry name" value="PIN_VapC-like"/>
    <property type="match status" value="1"/>
</dbReference>
<dbReference type="SUPFAM" id="SSF52777">
    <property type="entry name" value="CoA-dependent acyltransferases"/>
    <property type="match status" value="1"/>
</dbReference>